<dbReference type="PANTHER" id="PTHR44749">
    <property type="entry name" value="SUPPRESSOR OF RPS4-RLD 1"/>
    <property type="match status" value="1"/>
</dbReference>
<dbReference type="Proteomes" id="UP000241829">
    <property type="component" value="Chromosome"/>
</dbReference>
<gene>
    <name evidence="3" type="ORF">C7H73_06580</name>
</gene>
<keyword evidence="4" id="KW-1185">Reference proteome</keyword>
<feature type="repeat" description="TPR" evidence="1">
    <location>
        <begin position="93"/>
        <end position="126"/>
    </location>
</feature>
<protein>
    <submittedName>
        <fullName evidence="3">Type IV pilus biogenesis/stability protein PilW</fullName>
    </submittedName>
</protein>
<evidence type="ECO:0000313" key="4">
    <source>
        <dbReference type="Proteomes" id="UP000241829"/>
    </source>
</evidence>
<dbReference type="PANTHER" id="PTHR44749:SF1">
    <property type="entry name" value="TETRATRICOPEPTIDE-LIKE HELICAL DOMAIN-CONTAINING PROTEIN"/>
    <property type="match status" value="1"/>
</dbReference>
<dbReference type="PROSITE" id="PS51257">
    <property type="entry name" value="PROKAR_LIPOPROTEIN"/>
    <property type="match status" value="1"/>
</dbReference>
<dbReference type="OrthoDB" id="9814042at2"/>
<keyword evidence="2" id="KW-0732">Signal</keyword>
<dbReference type="EMBL" id="CP027792">
    <property type="protein sequence ID" value="AVP57373.1"/>
    <property type="molecule type" value="Genomic_DNA"/>
</dbReference>
<evidence type="ECO:0000256" key="2">
    <source>
        <dbReference type="SAM" id="SignalP"/>
    </source>
</evidence>
<feature type="chain" id="PRO_5015117323" evidence="2">
    <location>
        <begin position="37"/>
        <end position="277"/>
    </location>
</feature>
<dbReference type="InterPro" id="IPR019734">
    <property type="entry name" value="TPR_rpt"/>
</dbReference>
<dbReference type="Gene3D" id="1.25.40.10">
    <property type="entry name" value="Tetratricopeptide repeat domain"/>
    <property type="match status" value="1"/>
</dbReference>
<dbReference type="GO" id="GO:0045892">
    <property type="term" value="P:negative regulation of DNA-templated transcription"/>
    <property type="evidence" value="ECO:0007669"/>
    <property type="project" value="InterPro"/>
</dbReference>
<dbReference type="InterPro" id="IPR013360">
    <property type="entry name" value="Pilus_4_PilW"/>
</dbReference>
<evidence type="ECO:0000256" key="1">
    <source>
        <dbReference type="PROSITE-ProRule" id="PRU00339"/>
    </source>
</evidence>
<dbReference type="PROSITE" id="PS50005">
    <property type="entry name" value="TPR"/>
    <property type="match status" value="2"/>
</dbReference>
<feature type="signal peptide" evidence="2">
    <location>
        <begin position="1"/>
        <end position="36"/>
    </location>
</feature>
<keyword evidence="1" id="KW-0802">TPR repeat</keyword>
<dbReference type="Pfam" id="PF13432">
    <property type="entry name" value="TPR_16"/>
    <property type="match status" value="2"/>
</dbReference>
<dbReference type="InterPro" id="IPR044650">
    <property type="entry name" value="SRFR1-like"/>
</dbReference>
<dbReference type="InterPro" id="IPR011990">
    <property type="entry name" value="TPR-like_helical_dom_sf"/>
</dbReference>
<sequence length="277" mass="30427">MNIRNNASAAAQRWPLGAAACLLGLAAMLAGCASPAGDGDAGASESTSVHGETEARRRARIRLELATSYLQRGQAQVALDEVRQALAADPAYADAYHLRGLVFMAMGDLAQAEDSLKRALGMKPSDPDILHNLGWLQCQRQQYAQADQLFERALAVPAYAGRSKTLMSQGMCYQRAGRPEQAEQTLLRAYEIDAGNPVVGYHLASLMLARGEMARAQFYIRRVNNGEFANAESLWLGVKIERQLRDLAAMRQLSEQLRKRFPDAKETRSLDRGAFDE</sequence>
<proteinExistence type="predicted"/>
<feature type="repeat" description="TPR" evidence="1">
    <location>
        <begin position="59"/>
        <end position="92"/>
    </location>
</feature>
<dbReference type="NCBIfam" id="TIGR02521">
    <property type="entry name" value="type_IV_pilW"/>
    <property type="match status" value="1"/>
</dbReference>
<reference evidence="4" key="1">
    <citation type="submission" date="2018-03" db="EMBL/GenBank/DDBJ databases">
        <title>Genome sequencing of Melaminivora sp. strain SC2-7.</title>
        <authorList>
            <person name="Kim S.-J."/>
            <person name="Heo J."/>
            <person name="Ahn J.-H."/>
            <person name="Kwon S.-W."/>
        </authorList>
    </citation>
    <scope>NUCLEOTIDE SEQUENCE [LARGE SCALE GENOMIC DNA]</scope>
    <source>
        <strain evidence="4">SC2-7</strain>
    </source>
</reference>
<evidence type="ECO:0000313" key="3">
    <source>
        <dbReference type="EMBL" id="AVP57373.1"/>
    </source>
</evidence>
<name>A0A2P1NK08_9BURK</name>
<dbReference type="AlphaFoldDB" id="A0A2P1NK08"/>
<accession>A0A2P1NK08</accession>
<organism evidence="3 4">
    <name type="scientific">Pulveribacter suum</name>
    <dbReference type="NCBI Taxonomy" id="2116657"/>
    <lineage>
        <taxon>Bacteria</taxon>
        <taxon>Pseudomonadati</taxon>
        <taxon>Pseudomonadota</taxon>
        <taxon>Betaproteobacteria</taxon>
        <taxon>Burkholderiales</taxon>
        <taxon>Comamonadaceae</taxon>
        <taxon>Pulveribacter</taxon>
    </lineage>
</organism>
<dbReference type="KEGG" id="melm:C7H73_06580"/>
<dbReference type="SMART" id="SM00028">
    <property type="entry name" value="TPR"/>
    <property type="match status" value="4"/>
</dbReference>
<dbReference type="RefSeq" id="WP_106845929.1">
    <property type="nucleotide sequence ID" value="NZ_CP027792.1"/>
</dbReference>
<dbReference type="SUPFAM" id="SSF48452">
    <property type="entry name" value="TPR-like"/>
    <property type="match status" value="1"/>
</dbReference>